<dbReference type="GO" id="GO:0008410">
    <property type="term" value="F:CoA-transferase activity"/>
    <property type="evidence" value="ECO:0007669"/>
    <property type="project" value="TreeGrafter"/>
</dbReference>
<evidence type="ECO:0000313" key="2">
    <source>
        <dbReference type="EMBL" id="MBC2651576.1"/>
    </source>
</evidence>
<dbReference type="InterPro" id="IPR003673">
    <property type="entry name" value="CoA-Trfase_fam_III"/>
</dbReference>
<comment type="caution">
    <text evidence="2">The sequence shown here is derived from an EMBL/GenBank/DDBJ whole genome shotgun (WGS) entry which is preliminary data.</text>
</comment>
<protein>
    <submittedName>
        <fullName evidence="2">CoA transferase</fullName>
    </submittedName>
</protein>
<dbReference type="Proteomes" id="UP000520156">
    <property type="component" value="Unassembled WGS sequence"/>
</dbReference>
<dbReference type="PANTHER" id="PTHR48207:SF3">
    <property type="entry name" value="SUCCINATE--HYDROXYMETHYLGLUTARATE COA-TRANSFERASE"/>
    <property type="match status" value="1"/>
</dbReference>
<accession>A0A7X1KBS5</accession>
<dbReference type="PANTHER" id="PTHR48207">
    <property type="entry name" value="SUCCINATE--HYDROXYMETHYLGLUTARATE COA-TRANSFERASE"/>
    <property type="match status" value="1"/>
</dbReference>
<dbReference type="RefSeq" id="WP_185682998.1">
    <property type="nucleotide sequence ID" value="NZ_JACLAU010000008.1"/>
</dbReference>
<dbReference type="SUPFAM" id="SSF89796">
    <property type="entry name" value="CoA-transferase family III (CaiB/BaiF)"/>
    <property type="match status" value="1"/>
</dbReference>
<evidence type="ECO:0000313" key="3">
    <source>
        <dbReference type="Proteomes" id="UP000520156"/>
    </source>
</evidence>
<keyword evidence="3" id="KW-1185">Reference proteome</keyword>
<dbReference type="InterPro" id="IPR044855">
    <property type="entry name" value="CoA-Trfase_III_dom3_sf"/>
</dbReference>
<dbReference type="Gene3D" id="3.30.1540.10">
    <property type="entry name" value="formyl-coa transferase, domain 3"/>
    <property type="match status" value="1"/>
</dbReference>
<reference evidence="2 3" key="1">
    <citation type="submission" date="2020-08" db="EMBL/GenBank/DDBJ databases">
        <title>The genome sequence of Novosphingobium flavum 4Y4.</title>
        <authorList>
            <person name="Liu Y."/>
        </authorList>
    </citation>
    <scope>NUCLEOTIDE SEQUENCE [LARGE SCALE GENOMIC DNA]</scope>
    <source>
        <strain evidence="2 3">4Y4</strain>
    </source>
</reference>
<dbReference type="EMBL" id="JACLAU010000008">
    <property type="protein sequence ID" value="MBC2651576.1"/>
    <property type="molecule type" value="Genomic_DNA"/>
</dbReference>
<evidence type="ECO:0000256" key="1">
    <source>
        <dbReference type="ARBA" id="ARBA00022679"/>
    </source>
</evidence>
<name>A0A7X1KBS5_9SPHN</name>
<dbReference type="Pfam" id="PF02515">
    <property type="entry name" value="CoA_transf_3"/>
    <property type="match status" value="1"/>
</dbReference>
<gene>
    <name evidence="2" type="ORF">H7F49_07660</name>
</gene>
<sequence length="394" mass="41633">MRPLDGIRVVDFTHAIAGSTCTQMLLQLGATVIKIEPPGTGDAFRHYTEHAGPPGMSVPFAALNAGKRSVALNLKTGRGQALARQLAEGADIVAENFRPGVIARLGLGWDVLHAANPRLVMISLSGFGQDGPLRDWGAYDHIAQAVSGMALMNGFDERPFKIGLPVVDSFTGYLGVIAVLAALRERDVTGQGKRIDVAMLDAAIKIMGTAAAMWSYTGVAPQGTGNRGFRLVATAEYYATAEGWIALGANMQHQIEALFRVLGHAELMSDPRFATHAARVEHYAALKGWLTEHLLSRRAADLEAELTAAGVPAARIRDIGEALTHPHVMARGLAEAAEMPGHDRPLTVLGPGFGVEPDPVPRHVPSLGEHTGSVLAELGLTAAEIAALADEGVL</sequence>
<dbReference type="Gene3D" id="3.40.50.10540">
    <property type="entry name" value="Crotonobetainyl-coa:carnitine coa-transferase, domain 1"/>
    <property type="match status" value="1"/>
</dbReference>
<dbReference type="AlphaFoldDB" id="A0A7X1KBS5"/>
<dbReference type="InterPro" id="IPR023606">
    <property type="entry name" value="CoA-Trfase_III_dom_1_sf"/>
</dbReference>
<proteinExistence type="predicted"/>
<keyword evidence="1 2" id="KW-0808">Transferase</keyword>
<dbReference type="InterPro" id="IPR050483">
    <property type="entry name" value="CoA-transferase_III_domain"/>
</dbReference>
<organism evidence="2 3">
    <name type="scientific">Novosphingobium aerophilum</name>
    <dbReference type="NCBI Taxonomy" id="2839843"/>
    <lineage>
        <taxon>Bacteria</taxon>
        <taxon>Pseudomonadati</taxon>
        <taxon>Pseudomonadota</taxon>
        <taxon>Alphaproteobacteria</taxon>
        <taxon>Sphingomonadales</taxon>
        <taxon>Sphingomonadaceae</taxon>
        <taxon>Novosphingobium</taxon>
    </lineage>
</organism>